<sequence>MKPVKFNPEEKVIQQGDPGDRFYVLTKGHCVVIKNQRQVNECKPGDGFGDLALLFNQPRAATVKATIETECYFLTSEHFKSFMMQARQAQIKKYEQLLKEVKILNKLKEQEIYMIAQAMRPFQASAGTDIIVQGEDGDVFFFIEQGEVQVIYNGNQVAILKTGSYFGEAALLHNCKRNATVRSIGIVNCATLDRDTFVNLIGKLEGLEDGRKNE</sequence>
<feature type="domain" description="Cyclic nucleotide-binding" evidence="2">
    <location>
        <begin position="103"/>
        <end position="203"/>
    </location>
</feature>
<name>A0A146KBH3_9EUKA</name>
<dbReference type="PANTHER" id="PTHR11635:SF152">
    <property type="entry name" value="CAMP-DEPENDENT PROTEIN KINASE TYPE I REGULATORY SUBUNIT-RELATED"/>
    <property type="match status" value="1"/>
</dbReference>
<dbReference type="PROSITE" id="PS00888">
    <property type="entry name" value="CNMP_BINDING_1"/>
    <property type="match status" value="2"/>
</dbReference>
<dbReference type="PROSITE" id="PS50042">
    <property type="entry name" value="CNMP_BINDING_3"/>
    <property type="match status" value="2"/>
</dbReference>
<dbReference type="InterPro" id="IPR014710">
    <property type="entry name" value="RmlC-like_jellyroll"/>
</dbReference>
<reference evidence="3" key="1">
    <citation type="submission" date="2015-07" db="EMBL/GenBank/DDBJ databases">
        <title>Adaptation to a free-living lifestyle via gene acquisitions in the diplomonad Trepomonas sp. PC1.</title>
        <authorList>
            <person name="Xu F."/>
            <person name="Jerlstrom-Hultqvist J."/>
            <person name="Kolisko M."/>
            <person name="Simpson A.G.B."/>
            <person name="Roger A.J."/>
            <person name="Svard S.G."/>
            <person name="Andersson J.O."/>
        </authorList>
    </citation>
    <scope>NUCLEOTIDE SEQUENCE</scope>
    <source>
        <strain evidence="3">PC1</strain>
    </source>
</reference>
<dbReference type="CDD" id="cd00038">
    <property type="entry name" value="CAP_ED"/>
    <property type="match status" value="2"/>
</dbReference>
<keyword evidence="3" id="KW-0808">Transferase</keyword>
<dbReference type="InterPro" id="IPR018488">
    <property type="entry name" value="cNMP-bd_CS"/>
</dbReference>
<dbReference type="GO" id="GO:0005829">
    <property type="term" value="C:cytosol"/>
    <property type="evidence" value="ECO:0007669"/>
    <property type="project" value="TreeGrafter"/>
</dbReference>
<accession>A0A146KBH3</accession>
<dbReference type="InterPro" id="IPR050503">
    <property type="entry name" value="cAMP-dep_PK_reg_su-like"/>
</dbReference>
<evidence type="ECO:0000256" key="1">
    <source>
        <dbReference type="SAM" id="Coils"/>
    </source>
</evidence>
<keyword evidence="1" id="KW-0175">Coiled coil</keyword>
<feature type="domain" description="Cyclic nucleotide-binding" evidence="2">
    <location>
        <begin position="1"/>
        <end position="100"/>
    </location>
</feature>
<gene>
    <name evidence="3" type="ORF">TPC1_15053</name>
</gene>
<dbReference type="Gene3D" id="2.60.120.10">
    <property type="entry name" value="Jelly Rolls"/>
    <property type="match status" value="2"/>
</dbReference>
<dbReference type="GO" id="GO:0005952">
    <property type="term" value="C:cAMP-dependent protein kinase complex"/>
    <property type="evidence" value="ECO:0007669"/>
    <property type="project" value="InterPro"/>
</dbReference>
<dbReference type="GO" id="GO:0016301">
    <property type="term" value="F:kinase activity"/>
    <property type="evidence" value="ECO:0007669"/>
    <property type="project" value="UniProtKB-KW"/>
</dbReference>
<dbReference type="EMBL" id="GDID01003740">
    <property type="protein sequence ID" value="JAP92866.1"/>
    <property type="molecule type" value="Transcribed_RNA"/>
</dbReference>
<dbReference type="SMART" id="SM00100">
    <property type="entry name" value="cNMP"/>
    <property type="match status" value="2"/>
</dbReference>
<dbReference type="SUPFAM" id="SSF51206">
    <property type="entry name" value="cAMP-binding domain-like"/>
    <property type="match status" value="2"/>
</dbReference>
<dbReference type="Pfam" id="PF00027">
    <property type="entry name" value="cNMP_binding"/>
    <property type="match status" value="2"/>
</dbReference>
<evidence type="ECO:0000313" key="3">
    <source>
        <dbReference type="EMBL" id="JAP92866.1"/>
    </source>
</evidence>
<evidence type="ECO:0000259" key="2">
    <source>
        <dbReference type="PROSITE" id="PS50042"/>
    </source>
</evidence>
<proteinExistence type="predicted"/>
<organism evidence="3">
    <name type="scientific">Trepomonas sp. PC1</name>
    <dbReference type="NCBI Taxonomy" id="1076344"/>
    <lineage>
        <taxon>Eukaryota</taxon>
        <taxon>Metamonada</taxon>
        <taxon>Diplomonadida</taxon>
        <taxon>Hexamitidae</taxon>
        <taxon>Hexamitinae</taxon>
        <taxon>Trepomonas</taxon>
    </lineage>
</organism>
<protein>
    <submittedName>
        <fullName evidence="3">cAMP-dependent protein kinase regulatory chain</fullName>
    </submittedName>
</protein>
<dbReference type="PANTHER" id="PTHR11635">
    <property type="entry name" value="CAMP-DEPENDENT PROTEIN KINASE REGULATORY CHAIN"/>
    <property type="match status" value="1"/>
</dbReference>
<dbReference type="AlphaFoldDB" id="A0A146KBH3"/>
<dbReference type="InterPro" id="IPR000595">
    <property type="entry name" value="cNMP-bd_dom"/>
</dbReference>
<dbReference type="GO" id="GO:0004862">
    <property type="term" value="F:cAMP-dependent protein kinase inhibitor activity"/>
    <property type="evidence" value="ECO:0007669"/>
    <property type="project" value="TreeGrafter"/>
</dbReference>
<keyword evidence="3" id="KW-0418">Kinase</keyword>
<dbReference type="GO" id="GO:0030552">
    <property type="term" value="F:cAMP binding"/>
    <property type="evidence" value="ECO:0007669"/>
    <property type="project" value="TreeGrafter"/>
</dbReference>
<dbReference type="PRINTS" id="PR00103">
    <property type="entry name" value="CAMPKINASE"/>
</dbReference>
<dbReference type="InterPro" id="IPR018490">
    <property type="entry name" value="cNMP-bd_dom_sf"/>
</dbReference>
<dbReference type="GO" id="GO:0034236">
    <property type="term" value="F:protein kinase A catalytic subunit binding"/>
    <property type="evidence" value="ECO:0007669"/>
    <property type="project" value="TreeGrafter"/>
</dbReference>
<feature type="coiled-coil region" evidence="1">
    <location>
        <begin position="84"/>
        <end position="111"/>
    </location>
</feature>